<dbReference type="AlphaFoldDB" id="V8G2F5"/>
<proteinExistence type="predicted"/>
<organism evidence="2 3">
    <name type="scientific">Pelistega indica</name>
    <dbReference type="NCBI Taxonomy" id="1414851"/>
    <lineage>
        <taxon>Bacteria</taxon>
        <taxon>Pseudomonadati</taxon>
        <taxon>Pseudomonadota</taxon>
        <taxon>Betaproteobacteria</taxon>
        <taxon>Burkholderiales</taxon>
        <taxon>Alcaligenaceae</taxon>
        <taxon>Pelistega</taxon>
    </lineage>
</organism>
<reference evidence="2 3" key="1">
    <citation type="submission" date="2013-11" db="EMBL/GenBank/DDBJ databases">
        <title>Genomic analysis of Pelistega sp. HM-7.</title>
        <authorList>
            <person name="Kumbhare S.V."/>
            <person name="Shetty S.A."/>
            <person name="Sharma O."/>
            <person name="Dhotre D.P."/>
        </authorList>
    </citation>
    <scope>NUCLEOTIDE SEQUENCE [LARGE SCALE GENOMIC DNA]</scope>
    <source>
        <strain evidence="2 3">HM-7</strain>
    </source>
</reference>
<dbReference type="RefSeq" id="WP_023951371.1">
    <property type="nucleotide sequence ID" value="NZ_AYSV01000088.1"/>
</dbReference>
<dbReference type="EMBL" id="AYSV01000088">
    <property type="protein sequence ID" value="ETD70605.1"/>
    <property type="molecule type" value="Genomic_DNA"/>
</dbReference>
<dbReference type="Proteomes" id="UP000018766">
    <property type="component" value="Unassembled WGS sequence"/>
</dbReference>
<name>V8G2F5_9BURK</name>
<evidence type="ECO:0000313" key="2">
    <source>
        <dbReference type="EMBL" id="ETD70605.1"/>
    </source>
</evidence>
<feature type="compositionally biased region" description="Basic residues" evidence="1">
    <location>
        <begin position="8"/>
        <end position="20"/>
    </location>
</feature>
<keyword evidence="3" id="KW-1185">Reference proteome</keyword>
<gene>
    <name evidence="2" type="ORF">V757_07670</name>
</gene>
<protein>
    <submittedName>
        <fullName evidence="2">Uncharacterized protein</fullName>
    </submittedName>
</protein>
<sequence>MSKDKSDKKKSKKDSHKKHQHYAEDDVLLAVNPTKSSKKEEFKR</sequence>
<evidence type="ECO:0000256" key="1">
    <source>
        <dbReference type="SAM" id="MobiDB-lite"/>
    </source>
</evidence>
<comment type="caution">
    <text evidence="2">The sequence shown here is derived from an EMBL/GenBank/DDBJ whole genome shotgun (WGS) entry which is preliminary data.</text>
</comment>
<feature type="region of interest" description="Disordered" evidence="1">
    <location>
        <begin position="1"/>
        <end position="44"/>
    </location>
</feature>
<accession>V8G2F5</accession>
<evidence type="ECO:0000313" key="3">
    <source>
        <dbReference type="Proteomes" id="UP000018766"/>
    </source>
</evidence>